<dbReference type="FunFam" id="1.20.1050.10:FF:000018">
    <property type="entry name" value="Glutathione S-transferase U20"/>
    <property type="match status" value="1"/>
</dbReference>
<dbReference type="EMBL" id="JAVXUO010002887">
    <property type="protein sequence ID" value="KAK2968719.1"/>
    <property type="molecule type" value="Genomic_DNA"/>
</dbReference>
<dbReference type="InterPro" id="IPR036249">
    <property type="entry name" value="Thioredoxin-like_sf"/>
</dbReference>
<gene>
    <name evidence="6" type="ORF">RJ640_005906</name>
</gene>
<protein>
    <recommendedName>
        <fullName evidence="1">glutathione transferase</fullName>
        <ecNumber evidence="1">2.5.1.18</ecNumber>
    </recommendedName>
</protein>
<dbReference type="InterPro" id="IPR045074">
    <property type="entry name" value="GST_C_Tau"/>
</dbReference>
<dbReference type="PANTHER" id="PTHR11260:SF773">
    <property type="entry name" value="GLUTATHIONE S-TRANSFERASE U26"/>
    <property type="match status" value="1"/>
</dbReference>
<comment type="catalytic activity">
    <reaction evidence="3">
        <text>RX + glutathione = an S-substituted glutathione + a halide anion + H(+)</text>
        <dbReference type="Rhea" id="RHEA:16437"/>
        <dbReference type="ChEBI" id="CHEBI:15378"/>
        <dbReference type="ChEBI" id="CHEBI:16042"/>
        <dbReference type="ChEBI" id="CHEBI:17792"/>
        <dbReference type="ChEBI" id="CHEBI:57925"/>
        <dbReference type="ChEBI" id="CHEBI:90779"/>
        <dbReference type="EC" id="2.5.1.18"/>
    </reaction>
</comment>
<feature type="domain" description="GST C-terminal" evidence="5">
    <location>
        <begin position="130"/>
        <end position="250"/>
    </location>
</feature>
<dbReference type="Gene3D" id="3.40.30.10">
    <property type="entry name" value="Glutaredoxin"/>
    <property type="match status" value="1"/>
</dbReference>
<dbReference type="CDD" id="cd03185">
    <property type="entry name" value="GST_C_Tau"/>
    <property type="match status" value="1"/>
</dbReference>
<feature type="domain" description="GST N-terminal" evidence="4">
    <location>
        <begin position="44"/>
        <end position="124"/>
    </location>
</feature>
<dbReference type="PROSITE" id="PS50405">
    <property type="entry name" value="GST_CTER"/>
    <property type="match status" value="1"/>
</dbReference>
<evidence type="ECO:0000256" key="3">
    <source>
        <dbReference type="ARBA" id="ARBA00047960"/>
    </source>
</evidence>
<dbReference type="Gene3D" id="1.20.1050.10">
    <property type="match status" value="1"/>
</dbReference>
<dbReference type="InterPro" id="IPR004045">
    <property type="entry name" value="Glutathione_S-Trfase_N"/>
</dbReference>
<dbReference type="InterPro" id="IPR010987">
    <property type="entry name" value="Glutathione-S-Trfase_C-like"/>
</dbReference>
<evidence type="ECO:0000313" key="7">
    <source>
        <dbReference type="Proteomes" id="UP001187471"/>
    </source>
</evidence>
<dbReference type="GO" id="GO:0004364">
    <property type="term" value="F:glutathione transferase activity"/>
    <property type="evidence" value="ECO:0007669"/>
    <property type="project" value="UniProtKB-EC"/>
</dbReference>
<evidence type="ECO:0000313" key="6">
    <source>
        <dbReference type="EMBL" id="KAK2968719.1"/>
    </source>
</evidence>
<dbReference type="InterPro" id="IPR036282">
    <property type="entry name" value="Glutathione-S-Trfase_C_sf"/>
</dbReference>
<reference evidence="6" key="1">
    <citation type="submission" date="2022-12" db="EMBL/GenBank/DDBJ databases">
        <title>Draft genome assemblies for two species of Escallonia (Escalloniales).</title>
        <authorList>
            <person name="Chanderbali A."/>
            <person name="Dervinis C."/>
            <person name="Anghel I."/>
            <person name="Soltis D."/>
            <person name="Soltis P."/>
            <person name="Zapata F."/>
        </authorList>
    </citation>
    <scope>NUCLEOTIDE SEQUENCE</scope>
    <source>
        <strain evidence="6">UCBG92.1500</strain>
        <tissue evidence="6">Leaf</tissue>
    </source>
</reference>
<evidence type="ECO:0000256" key="1">
    <source>
        <dbReference type="ARBA" id="ARBA00012452"/>
    </source>
</evidence>
<dbReference type="SFLD" id="SFLDS00019">
    <property type="entry name" value="Glutathione_Transferase_(cytos"/>
    <property type="match status" value="1"/>
</dbReference>
<dbReference type="SUPFAM" id="SSF52833">
    <property type="entry name" value="Thioredoxin-like"/>
    <property type="match status" value="1"/>
</dbReference>
<organism evidence="6 7">
    <name type="scientific">Escallonia rubra</name>
    <dbReference type="NCBI Taxonomy" id="112253"/>
    <lineage>
        <taxon>Eukaryota</taxon>
        <taxon>Viridiplantae</taxon>
        <taxon>Streptophyta</taxon>
        <taxon>Embryophyta</taxon>
        <taxon>Tracheophyta</taxon>
        <taxon>Spermatophyta</taxon>
        <taxon>Magnoliopsida</taxon>
        <taxon>eudicotyledons</taxon>
        <taxon>Gunneridae</taxon>
        <taxon>Pentapetalae</taxon>
        <taxon>asterids</taxon>
        <taxon>campanulids</taxon>
        <taxon>Escalloniales</taxon>
        <taxon>Escalloniaceae</taxon>
        <taxon>Escallonia</taxon>
    </lineage>
</organism>
<dbReference type="SUPFAM" id="SSF47616">
    <property type="entry name" value="GST C-terminal domain-like"/>
    <property type="match status" value="1"/>
</dbReference>
<dbReference type="InterPro" id="IPR045073">
    <property type="entry name" value="Omega/Tau-like"/>
</dbReference>
<evidence type="ECO:0000259" key="4">
    <source>
        <dbReference type="PROSITE" id="PS50404"/>
    </source>
</evidence>
<dbReference type="GO" id="GO:0005737">
    <property type="term" value="C:cytoplasm"/>
    <property type="evidence" value="ECO:0007669"/>
    <property type="project" value="TreeGrafter"/>
</dbReference>
<evidence type="ECO:0000259" key="5">
    <source>
        <dbReference type="PROSITE" id="PS50405"/>
    </source>
</evidence>
<name>A0AA88QE46_9ASTE</name>
<dbReference type="FunFam" id="3.40.30.10:FF:000014">
    <property type="entry name" value="Tau class glutathione S-transferase"/>
    <property type="match status" value="1"/>
</dbReference>
<sequence length="261" mass="29733">MGVKFGPVLYIVPGDICSSTCFLTFPGFLCPSISCVSVTVTMAEEVVLLDFWPSMFGMRARLALAEKGIQYEYKEEDLVGGKSQLLLKMNPVQKKIPVLIHNGIPVSESLIVVQYIDEAWSERYQLLPSDPYQRARARFWADFIDKKVWTSGHQVRSSKGAEQEAAKVEFMDSLKLLEGELGDKPYFGGQNFGFLDIAFIPFYGWFHTYETFGNFSIEASCPKLIAWAKRCMERESVLKTLPQQHKIYDFVLHVNKMFGLH</sequence>
<dbReference type="Pfam" id="PF02798">
    <property type="entry name" value="GST_N"/>
    <property type="match status" value="1"/>
</dbReference>
<comment type="caution">
    <text evidence="6">The sequence shown here is derived from an EMBL/GenBank/DDBJ whole genome shotgun (WGS) entry which is preliminary data.</text>
</comment>
<dbReference type="EC" id="2.5.1.18" evidence="1"/>
<evidence type="ECO:0000256" key="2">
    <source>
        <dbReference type="ARBA" id="ARBA00022679"/>
    </source>
</evidence>
<dbReference type="Proteomes" id="UP001187471">
    <property type="component" value="Unassembled WGS sequence"/>
</dbReference>
<dbReference type="Pfam" id="PF13410">
    <property type="entry name" value="GST_C_2"/>
    <property type="match status" value="1"/>
</dbReference>
<proteinExistence type="predicted"/>
<accession>A0AA88QE46</accession>
<keyword evidence="2" id="KW-0808">Transferase</keyword>
<dbReference type="GO" id="GO:0006749">
    <property type="term" value="P:glutathione metabolic process"/>
    <property type="evidence" value="ECO:0007669"/>
    <property type="project" value="InterPro"/>
</dbReference>
<dbReference type="SFLD" id="SFLDG01152">
    <property type="entry name" value="Main.3:_Omega-_and_Tau-like"/>
    <property type="match status" value="1"/>
</dbReference>
<dbReference type="PANTHER" id="PTHR11260">
    <property type="entry name" value="GLUTATHIONE S-TRANSFERASE, GST, SUPERFAMILY, GST DOMAIN CONTAINING"/>
    <property type="match status" value="1"/>
</dbReference>
<keyword evidence="7" id="KW-1185">Reference proteome</keyword>
<dbReference type="CDD" id="cd03058">
    <property type="entry name" value="GST_N_Tau"/>
    <property type="match status" value="1"/>
</dbReference>
<dbReference type="PROSITE" id="PS50404">
    <property type="entry name" value="GST_NTER"/>
    <property type="match status" value="1"/>
</dbReference>
<dbReference type="SFLD" id="SFLDG00358">
    <property type="entry name" value="Main_(cytGST)"/>
    <property type="match status" value="1"/>
</dbReference>
<dbReference type="AlphaFoldDB" id="A0AA88QE46"/>
<dbReference type="InterPro" id="IPR040079">
    <property type="entry name" value="Glutathione_S-Trfase"/>
</dbReference>